<evidence type="ECO:0000313" key="2">
    <source>
        <dbReference type="Proteomes" id="UP000007952"/>
    </source>
</evidence>
<dbReference type="BioCyc" id="MHAE859194:G1GR7-1482-MONOMER"/>
<dbReference type="AlphaFoldDB" id="F6FH10"/>
<dbReference type="HOGENOM" id="CLU_087258_1_0_14"/>
<accession>F6FH10</accession>
<dbReference type="STRING" id="859194.MHF_1485"/>
<organism evidence="1 2">
    <name type="scientific">Mycoplasma haemofelis (strain Ohio2)</name>
    <dbReference type="NCBI Taxonomy" id="859194"/>
    <lineage>
        <taxon>Bacteria</taxon>
        <taxon>Bacillati</taxon>
        <taxon>Mycoplasmatota</taxon>
        <taxon>Mollicutes</taxon>
        <taxon>Mycoplasmataceae</taxon>
        <taxon>Mycoplasma</taxon>
    </lineage>
</organism>
<name>F6FH10_MYCHI</name>
<protein>
    <submittedName>
        <fullName evidence="1">Uncharacterized protein</fullName>
    </submittedName>
</protein>
<gene>
    <name evidence="1" type="ordered locus">MHF_1485</name>
</gene>
<dbReference type="Proteomes" id="UP000007952">
    <property type="component" value="Chromosome"/>
</dbReference>
<dbReference type="EMBL" id="CP002808">
    <property type="protein sequence ID" value="AEG73719.1"/>
    <property type="molecule type" value="Genomic_DNA"/>
</dbReference>
<reference evidence="1 2" key="1">
    <citation type="journal article" date="2011" name="J. Bacteriol.">
        <title>Complete genome sequences of two hemotropic Mycoplasmas, Mycoplasma haemofelis strain Ohio2 and Mycoplasma suis strain Illinois.</title>
        <authorList>
            <person name="Messick J.B."/>
            <person name="Santos A.P."/>
            <person name="Guimaraes A.M."/>
        </authorList>
    </citation>
    <scope>NUCLEOTIDE SEQUENCE [LARGE SCALE GENOMIC DNA]</scope>
    <source>
        <strain evidence="1 2">Ohio2</strain>
    </source>
</reference>
<sequence>MNVLTKAGVLGVGGAAIAGSYLYSQRDISTVKPIQRRIREKLFGTIIPVNEVAWDNRANELNTLSDEGFRLMPDLVSLRDRDGKFTKEQVQTWCYRNLDRNYGNDNSRLKVVQRFCTFNNKDKLTGMITGEVKDGSKWMSANDRLKRITVSLSPKMADIQSKLADRKDILGILIGPDHEALQQWCETFYFDTWLGSNQDFLDAQQYCSDSNLTTPQQRV</sequence>
<evidence type="ECO:0000313" key="1">
    <source>
        <dbReference type="EMBL" id="AEG73719.1"/>
    </source>
</evidence>
<proteinExistence type="predicted"/>
<dbReference type="KEGG" id="mhf:MHF_1485"/>
<reference key="2">
    <citation type="submission" date="2011-05" db="EMBL/GenBank/DDBJ databases">
        <title>The Genome of Mycoplasma haemofelis Strain Ohio2, a pathogenic hemoplasma of the cat.</title>
        <authorList>
            <person name="Santos A.P."/>
            <person name="Guimaraes A.M.S."/>
            <person name="SanMiguel P.J."/>
            <person name="Martin S.W."/>
            <person name="Messick J.B."/>
        </authorList>
    </citation>
    <scope>NUCLEOTIDE SEQUENCE</scope>
    <source>
        <strain>Ohio2</strain>
    </source>
</reference>